<protein>
    <recommendedName>
        <fullName evidence="2 8">Pyruvate carboxylase</fullName>
        <ecNumber evidence="2 8">6.4.1.1</ecNumber>
    </recommendedName>
</protein>
<feature type="modified residue" description="N6-carboxylysine" evidence="12">
    <location>
        <position position="772"/>
    </location>
</feature>
<feature type="domain" description="ATP-grasp" evidence="14">
    <location>
        <begin position="185"/>
        <end position="379"/>
    </location>
</feature>
<dbReference type="InterPro" id="IPR000089">
    <property type="entry name" value="Biotin_lipoyl"/>
</dbReference>
<sequence>MLLVNNYIKTNGILMKITLLILLLNKKVLKMFYCIHSSYFAIIKSILNFLENSKFKGDHDLKQINKLLVANRGEIAIRIFRAATELNIKTVAIYSNEDKGSLHRYKADESYLVGNDLGPAESYLDIERILDVAKRAGVDAIHPGYGFLSENETFAKRCQEEGIKFIGPHVEHLDMFGDKVKARTTAINANLSVIPGTDGPIDNQEDAVAFANEAGYPLMIKATSGGGGKGMRIVRSEDELEDAFHRAKSEAEKSFGNSEVYIEKYIDNPKHIEVQVIGDEHGNIVHLYERDCSVQRRHQKVVEVAPSVALPDDLRERICDAAIQLMENINYVNAGTVEFLVSGEDFYFIEVNPRVQVEHTITEMVTGVDVVKTQILVADGEKLFDAEIGMPQQKDIKTLGYAIQCRITTEDPTNDFMPDTGRIIAYRSSGGFGVRLDAGDGFQGAEITPYYDSLLVKLSTHGMTFKQANEKMDRSLQEMRIRGVKTNVPFLINVMRNAQFKTGDYTTKFIESTPELFDIEPTLDRGTKTLEYIGNVSINGFPNVEKRPKPVYETSPIPQVPKKVVDKFEGTKQLLDSKGPTAVAQWLKEQEDVLITDTTFRDAHQSLLATRVRTKDMMNIASKTSEVMKDSFSLEMWGGATFDVAYNFLKENPWERLERLRKSIPNVLFQMLLRASNAVGYKNYPDNVIKKFVKESAEAGIDVFRIFDSLNWVDQMKVANEAVQEAGKISEGTICYTGDFLDPNRSNIYTLDYYVNMAKTLESEGFHILAIKDMAGLLKPKAAYELIGELKAAVNLPIHLHTHDTSGNGLLTYKEAIDAGVDVIDTAIASMSGLTSQPSGNSLYYALNGFGRSMRADIDGMEELSHYWSTVRQYYSDFESDIKSPNTEIYQHEMPGGQYSNLRQQAKSLGLGNRFNEVKDMYKRVNFLFGDIVKVTPSSKVVGDMALYMVQNDLDEQTVIKDGYKLDFPESVVSFFKGEIGQPVNGFNKELQKVILKGQQPLTDRPGEYLEPVDFEAIRKELEEKQQKEVTEQDIISYVLYPKVYEQFITTQEQYGNVSLLDTPTFFFGMRANETVEIEIDTGKRLIITLKTITEPDEKGVRTIFYDMNGQARRIFIQDENVKANASVKPKADKLNPNHIGAQMPGSVTEVKISEGESVTSGQALLITEAMKMETTIQAPFDGVVKKVTVQNGEAIETGDLLIEIEKEPVD</sequence>
<feature type="binding site" evidence="10">
    <location>
        <position position="263"/>
    </location>
    <ligand>
        <name>ATP</name>
        <dbReference type="ChEBI" id="CHEBI:30616"/>
    </ligand>
</feature>
<feature type="domain" description="Pyruvate carboxyltransferase" evidence="16">
    <location>
        <begin position="593"/>
        <end position="862"/>
    </location>
</feature>
<keyword evidence="3 8" id="KW-0436">Ligase</keyword>
<dbReference type="Gene3D" id="3.10.600.10">
    <property type="entry name" value="pyruvate carboxylase f1077a mutant domain"/>
    <property type="match status" value="1"/>
</dbReference>
<evidence type="ECO:0000259" key="16">
    <source>
        <dbReference type="PROSITE" id="PS50991"/>
    </source>
</evidence>
<dbReference type="Gene3D" id="3.30.470.20">
    <property type="entry name" value="ATP-grasp fold, B domain"/>
    <property type="match status" value="1"/>
</dbReference>
<keyword evidence="7 8" id="KW-0092">Biotin</keyword>
<comment type="cofactor">
    <cofactor evidence="1 8">
        <name>biotin</name>
        <dbReference type="ChEBI" id="CHEBI:57586"/>
    </cofactor>
</comment>
<dbReference type="GO" id="GO:0004736">
    <property type="term" value="F:pyruvate carboxylase activity"/>
    <property type="evidence" value="ECO:0007669"/>
    <property type="project" value="UniProtKB-EC"/>
</dbReference>
<comment type="catalytic activity">
    <reaction evidence="8">
        <text>hydrogencarbonate + pyruvate + ATP = oxaloacetate + ADP + phosphate + H(+)</text>
        <dbReference type="Rhea" id="RHEA:20844"/>
        <dbReference type="ChEBI" id="CHEBI:15361"/>
        <dbReference type="ChEBI" id="CHEBI:15378"/>
        <dbReference type="ChEBI" id="CHEBI:16452"/>
        <dbReference type="ChEBI" id="CHEBI:17544"/>
        <dbReference type="ChEBI" id="CHEBI:30616"/>
        <dbReference type="ChEBI" id="CHEBI:43474"/>
        <dbReference type="ChEBI" id="CHEBI:456216"/>
        <dbReference type="EC" id="6.4.1.1"/>
    </reaction>
</comment>
<dbReference type="Pfam" id="PF02436">
    <property type="entry name" value="PYC_OADA"/>
    <property type="match status" value="1"/>
</dbReference>
<dbReference type="SUPFAM" id="SSF51246">
    <property type="entry name" value="Rudiment single hybrid motif"/>
    <property type="match status" value="1"/>
</dbReference>
<evidence type="ECO:0000256" key="9">
    <source>
        <dbReference type="PIRSR" id="PIRSR001594-1"/>
    </source>
</evidence>
<evidence type="ECO:0000259" key="14">
    <source>
        <dbReference type="PROSITE" id="PS50975"/>
    </source>
</evidence>
<feature type="active site" evidence="9">
    <location>
        <position position="354"/>
    </location>
</feature>
<dbReference type="InterPro" id="IPR003379">
    <property type="entry name" value="Carboxylase_cons_dom"/>
</dbReference>
<feature type="binding site" evidence="10">
    <location>
        <position position="179"/>
    </location>
    <ligand>
        <name>ATP</name>
        <dbReference type="ChEBI" id="CHEBI:30616"/>
    </ligand>
</feature>
<feature type="binding site" evidence="10">
    <location>
        <position position="936"/>
    </location>
    <ligand>
        <name>substrate</name>
    </ligand>
</feature>
<dbReference type="Gene3D" id="3.20.20.70">
    <property type="entry name" value="Aldolase class I"/>
    <property type="match status" value="1"/>
</dbReference>
<dbReference type="SUPFAM" id="SSF89000">
    <property type="entry name" value="post-HMGL domain-like"/>
    <property type="match status" value="1"/>
</dbReference>
<feature type="domain" description="Biotin carboxylation" evidence="15">
    <location>
        <begin position="63"/>
        <end position="515"/>
    </location>
</feature>
<organism evidence="17 18">
    <name type="scientific">Staphylococcus nepalensis</name>
    <dbReference type="NCBI Taxonomy" id="214473"/>
    <lineage>
        <taxon>Bacteria</taxon>
        <taxon>Bacillati</taxon>
        <taxon>Bacillota</taxon>
        <taxon>Bacilli</taxon>
        <taxon>Bacillales</taxon>
        <taxon>Staphylococcaceae</taxon>
        <taxon>Staphylococcus</taxon>
    </lineage>
</organism>
<evidence type="ECO:0000313" key="18">
    <source>
        <dbReference type="Proteomes" id="UP000254412"/>
    </source>
</evidence>
<evidence type="ECO:0000256" key="12">
    <source>
        <dbReference type="PIRSR" id="PIRSR001594-4"/>
    </source>
</evidence>
<feature type="binding site" evidence="11">
    <location>
        <position position="801"/>
    </location>
    <ligand>
        <name>Mn(2+)</name>
        <dbReference type="ChEBI" id="CHEBI:29035"/>
    </ligand>
</feature>
<dbReference type="EMBL" id="UHDS01000001">
    <property type="protein sequence ID" value="SUM55526.1"/>
    <property type="molecule type" value="Genomic_DNA"/>
</dbReference>
<dbReference type="InterPro" id="IPR016185">
    <property type="entry name" value="PreATP-grasp_dom_sf"/>
</dbReference>
<evidence type="ECO:0000313" key="17">
    <source>
        <dbReference type="EMBL" id="SUM55526.1"/>
    </source>
</evidence>
<dbReference type="NCBIfam" id="NF006761">
    <property type="entry name" value="PRK09282.1"/>
    <property type="match status" value="1"/>
</dbReference>
<dbReference type="InterPro" id="IPR011054">
    <property type="entry name" value="Rudment_hybrid_motif"/>
</dbReference>
<dbReference type="InterPro" id="IPR005481">
    <property type="entry name" value="BC-like_N"/>
</dbReference>
<dbReference type="PROSITE" id="PS00867">
    <property type="entry name" value="CPSASE_2"/>
    <property type="match status" value="1"/>
</dbReference>
<dbReference type="PIRSF" id="PIRSF001594">
    <property type="entry name" value="Pyruv_carbox"/>
    <property type="match status" value="1"/>
</dbReference>
<evidence type="ECO:0000256" key="4">
    <source>
        <dbReference type="ARBA" id="ARBA00022723"/>
    </source>
</evidence>
<feature type="binding site" description="via carbamate group" evidence="11">
    <location>
        <position position="772"/>
    </location>
    <ligand>
        <name>Mn(2+)</name>
        <dbReference type="ChEBI" id="CHEBI:29035"/>
    </ligand>
</feature>
<feature type="domain" description="Lipoyl-binding" evidence="13">
    <location>
        <begin position="1131"/>
        <end position="1206"/>
    </location>
</feature>
<dbReference type="Gene3D" id="2.40.50.100">
    <property type="match status" value="1"/>
</dbReference>
<dbReference type="InterPro" id="IPR055268">
    <property type="entry name" value="PCB-like"/>
</dbReference>
<evidence type="ECO:0000256" key="3">
    <source>
        <dbReference type="ARBA" id="ARBA00022598"/>
    </source>
</evidence>
<evidence type="ECO:0000259" key="13">
    <source>
        <dbReference type="PROSITE" id="PS50968"/>
    </source>
</evidence>
<dbReference type="Pfam" id="PF02786">
    <property type="entry name" value="CPSase_L_D2"/>
    <property type="match status" value="1"/>
</dbReference>
<dbReference type="GO" id="GO:0006094">
    <property type="term" value="P:gluconeogenesis"/>
    <property type="evidence" value="ECO:0007669"/>
    <property type="project" value="InterPro"/>
</dbReference>
<accession>A0A380GM77</accession>
<dbReference type="InterPro" id="IPR011761">
    <property type="entry name" value="ATP-grasp"/>
</dbReference>
<dbReference type="Pfam" id="PF00364">
    <property type="entry name" value="Biotin_lipoyl"/>
    <property type="match status" value="1"/>
</dbReference>
<dbReference type="PANTHER" id="PTHR43778">
    <property type="entry name" value="PYRUVATE CARBOXYLASE"/>
    <property type="match status" value="1"/>
</dbReference>
<keyword evidence="5 8" id="KW-0547">Nucleotide-binding</keyword>
<dbReference type="PROSITE" id="PS00866">
    <property type="entry name" value="CPSASE_1"/>
    <property type="match status" value="1"/>
</dbReference>
<dbReference type="SUPFAM" id="SSF51569">
    <property type="entry name" value="Aldolase"/>
    <property type="match status" value="1"/>
</dbReference>
<dbReference type="SMART" id="SM00878">
    <property type="entry name" value="Biotin_carb_C"/>
    <property type="match status" value="1"/>
</dbReference>
<evidence type="ECO:0000256" key="2">
    <source>
        <dbReference type="ARBA" id="ARBA00013057"/>
    </source>
</evidence>
<dbReference type="SUPFAM" id="SSF51230">
    <property type="entry name" value="Single hybrid motif"/>
    <property type="match status" value="1"/>
</dbReference>
<dbReference type="InterPro" id="IPR013785">
    <property type="entry name" value="Aldolase_TIM"/>
</dbReference>
<dbReference type="CDD" id="cd07937">
    <property type="entry name" value="DRE_TIM_PC_TC_5S"/>
    <property type="match status" value="1"/>
</dbReference>
<dbReference type="InterPro" id="IPR005930">
    <property type="entry name" value="Pyruv_COase"/>
</dbReference>
<evidence type="ECO:0000259" key="15">
    <source>
        <dbReference type="PROSITE" id="PS50979"/>
    </source>
</evidence>
<dbReference type="PROSITE" id="PS50968">
    <property type="entry name" value="BIOTINYL_LIPOYL"/>
    <property type="match status" value="1"/>
</dbReference>
<keyword evidence="17" id="KW-0670">Pyruvate</keyword>
<keyword evidence="6 8" id="KW-0067">ATP-binding</keyword>
<evidence type="ECO:0000256" key="1">
    <source>
        <dbReference type="ARBA" id="ARBA00001953"/>
    </source>
</evidence>
<feature type="binding site" evidence="10">
    <location>
        <position position="298"/>
    </location>
    <ligand>
        <name>ATP</name>
        <dbReference type="ChEBI" id="CHEBI:30616"/>
    </ligand>
</feature>
<evidence type="ECO:0000256" key="11">
    <source>
        <dbReference type="PIRSR" id="PIRSR001594-3"/>
    </source>
</evidence>
<keyword evidence="4 11" id="KW-0479">Metal-binding</keyword>
<dbReference type="FunFam" id="3.30.1490.20:FF:000018">
    <property type="entry name" value="Biotin carboxylase"/>
    <property type="match status" value="1"/>
</dbReference>
<dbReference type="FunFam" id="3.30.470.20:FF:000012">
    <property type="entry name" value="Pyruvate carboxylase"/>
    <property type="match status" value="1"/>
</dbReference>
<dbReference type="InterPro" id="IPR011053">
    <property type="entry name" value="Single_hybrid_motif"/>
</dbReference>
<feature type="binding site" evidence="10">
    <location>
        <position position="674"/>
    </location>
    <ligand>
        <name>substrate</name>
    </ligand>
</feature>
<dbReference type="PANTHER" id="PTHR43778:SF2">
    <property type="entry name" value="PYRUVATE CARBOXYLASE, MITOCHONDRIAL"/>
    <property type="match status" value="1"/>
</dbReference>
<dbReference type="Pfam" id="PF00682">
    <property type="entry name" value="HMGL-like"/>
    <property type="match status" value="1"/>
</dbReference>
<dbReference type="PROSITE" id="PS50975">
    <property type="entry name" value="ATP_GRASP"/>
    <property type="match status" value="1"/>
</dbReference>
<name>A0A380GM77_9STAP</name>
<reference evidence="17 18" key="1">
    <citation type="submission" date="2018-06" db="EMBL/GenBank/DDBJ databases">
        <authorList>
            <consortium name="Pathogen Informatics"/>
            <person name="Doyle S."/>
        </authorList>
    </citation>
    <scope>NUCLEOTIDE SEQUENCE [LARGE SCALE GENOMIC DNA]</scope>
    <source>
        <strain evidence="17 18">NCTC13834</strain>
    </source>
</reference>
<dbReference type="InterPro" id="IPR011764">
    <property type="entry name" value="Biotin_carboxylation_dom"/>
</dbReference>
<dbReference type="AlphaFoldDB" id="A0A380GM77"/>
<comment type="function">
    <text evidence="8">Catalyzes a 2-step reaction, involving the ATP-dependent carboxylation of the covalently attached biotin in the first step and the transfer of the carboxyl group to pyruvate in the second.</text>
</comment>
<dbReference type="Pfam" id="PF02785">
    <property type="entry name" value="Biotin_carb_C"/>
    <property type="match status" value="1"/>
</dbReference>
<evidence type="ECO:0000256" key="5">
    <source>
        <dbReference type="ARBA" id="ARBA00022741"/>
    </source>
</evidence>
<feature type="binding site" evidence="11">
    <location>
        <position position="602"/>
    </location>
    <ligand>
        <name>Mn(2+)</name>
        <dbReference type="ChEBI" id="CHEBI:29035"/>
    </ligand>
</feature>
<evidence type="ECO:0000256" key="7">
    <source>
        <dbReference type="ARBA" id="ARBA00023267"/>
    </source>
</evidence>
<dbReference type="InterPro" id="IPR005479">
    <property type="entry name" value="CPAse_ATP-bd"/>
</dbReference>
<dbReference type="EC" id="6.4.1.1" evidence="2 8"/>
<feature type="modified residue" description="N6-biotinyllysine" evidence="12">
    <location>
        <position position="1172"/>
    </location>
</feature>
<evidence type="ECO:0000256" key="6">
    <source>
        <dbReference type="ARBA" id="ARBA00022840"/>
    </source>
</evidence>
<dbReference type="InterPro" id="IPR005482">
    <property type="entry name" value="Biotin_COase_C"/>
</dbReference>
<dbReference type="FunFam" id="3.10.600.10:FF:000003">
    <property type="entry name" value="Pyruvate carboxylase"/>
    <property type="match status" value="1"/>
</dbReference>
<dbReference type="GO" id="GO:0046872">
    <property type="term" value="F:metal ion binding"/>
    <property type="evidence" value="ECO:0007669"/>
    <property type="project" value="UniProtKB-KW"/>
</dbReference>
<dbReference type="NCBIfam" id="TIGR01235">
    <property type="entry name" value="pyruv_carbox"/>
    <property type="match status" value="1"/>
</dbReference>
<dbReference type="SUPFAM" id="SSF52440">
    <property type="entry name" value="PreATP-grasp domain"/>
    <property type="match status" value="1"/>
</dbReference>
<feature type="binding site" evidence="11">
    <location>
        <position position="803"/>
    </location>
    <ligand>
        <name>Mn(2+)</name>
        <dbReference type="ChEBI" id="CHEBI:29035"/>
    </ligand>
</feature>
<dbReference type="FunFam" id="3.40.50.20:FF:000010">
    <property type="entry name" value="Propionyl-CoA carboxylase subunit alpha"/>
    <property type="match status" value="1"/>
</dbReference>
<dbReference type="FunFam" id="2.40.50.100:FF:000003">
    <property type="entry name" value="Acetyl-CoA carboxylase biotin carboxyl carrier protein"/>
    <property type="match status" value="1"/>
</dbReference>
<dbReference type="PROSITE" id="PS50991">
    <property type="entry name" value="PYR_CT"/>
    <property type="match status" value="1"/>
</dbReference>
<dbReference type="CDD" id="cd06850">
    <property type="entry name" value="biotinyl_domain"/>
    <property type="match status" value="1"/>
</dbReference>
<dbReference type="SUPFAM" id="SSF56059">
    <property type="entry name" value="Glutathione synthetase ATP-binding domain-like"/>
    <property type="match status" value="1"/>
</dbReference>
<dbReference type="InterPro" id="IPR000891">
    <property type="entry name" value="PYR_CT"/>
</dbReference>
<dbReference type="GO" id="GO:0005524">
    <property type="term" value="F:ATP binding"/>
    <property type="evidence" value="ECO:0007669"/>
    <property type="project" value="UniProtKB-UniRule"/>
</dbReference>
<gene>
    <name evidence="17" type="primary">cfiB_2</name>
    <name evidence="17" type="ORF">NCTC13834_01893</name>
</gene>
<proteinExistence type="predicted"/>
<dbReference type="PROSITE" id="PS50979">
    <property type="entry name" value="BC"/>
    <property type="match status" value="1"/>
</dbReference>
<evidence type="ECO:0000256" key="8">
    <source>
        <dbReference type="PIRNR" id="PIRNR001594"/>
    </source>
</evidence>
<dbReference type="FunFam" id="3.20.20.70:FF:000033">
    <property type="entry name" value="Pyruvate carboxylase"/>
    <property type="match status" value="1"/>
</dbReference>
<dbReference type="GO" id="GO:0005737">
    <property type="term" value="C:cytoplasm"/>
    <property type="evidence" value="ECO:0007669"/>
    <property type="project" value="TreeGrafter"/>
</dbReference>
<dbReference type="Proteomes" id="UP000254412">
    <property type="component" value="Unassembled WGS sequence"/>
</dbReference>
<dbReference type="Pfam" id="PF00289">
    <property type="entry name" value="Biotin_carb_N"/>
    <property type="match status" value="1"/>
</dbReference>
<evidence type="ECO:0000256" key="10">
    <source>
        <dbReference type="PIRSR" id="PIRSR001594-2"/>
    </source>
</evidence>
<dbReference type="NCBIfam" id="NF009554">
    <property type="entry name" value="PRK12999.1"/>
    <property type="match status" value="1"/>
</dbReference>